<feature type="region of interest" description="Disordered" evidence="1">
    <location>
        <begin position="45"/>
        <end position="93"/>
    </location>
</feature>
<evidence type="ECO:0000313" key="2">
    <source>
        <dbReference type="EnsemblMetazoa" id="ACOM027440-PA.1"/>
    </source>
</evidence>
<dbReference type="AlphaFoldDB" id="A0A8W7P8J1"/>
<evidence type="ECO:0000256" key="1">
    <source>
        <dbReference type="SAM" id="MobiDB-lite"/>
    </source>
</evidence>
<feature type="region of interest" description="Disordered" evidence="1">
    <location>
        <begin position="118"/>
        <end position="167"/>
    </location>
</feature>
<dbReference type="Proteomes" id="UP000075882">
    <property type="component" value="Unassembled WGS sequence"/>
</dbReference>
<feature type="compositionally biased region" description="Basic and acidic residues" evidence="1">
    <location>
        <begin position="129"/>
        <end position="145"/>
    </location>
</feature>
<dbReference type="EnsemblMetazoa" id="ACOM027440-RA">
    <property type="protein sequence ID" value="ACOM027440-PA.1"/>
    <property type="gene ID" value="ACOM027440"/>
</dbReference>
<sequence length="167" mass="18202">MVVCEIMLIICASPISFTTTSRHPFGARSMAVDGDDQTVQTQHFGENEDQDHTDEQSRLLGSTTDTGVTDDTDGETGCQARETDGQTSAEMDEAPANITKVEHFVSRVFRWLIQRTGDKDSDDQTVDGNDTRHDNGNDGLHDQLRTHHRHGGNTGTGLGRTIGSAES</sequence>
<accession>A0A8W7P8J1</accession>
<reference evidence="2" key="1">
    <citation type="submission" date="2022-08" db="UniProtKB">
        <authorList>
            <consortium name="EnsemblMetazoa"/>
        </authorList>
    </citation>
    <scope>IDENTIFICATION</scope>
</reference>
<protein>
    <submittedName>
        <fullName evidence="2">Uncharacterized protein</fullName>
    </submittedName>
</protein>
<name>A0A8W7P8J1_ANOCL</name>
<proteinExistence type="predicted"/>
<organism evidence="2">
    <name type="scientific">Anopheles coluzzii</name>
    <name type="common">African malaria mosquito</name>
    <dbReference type="NCBI Taxonomy" id="1518534"/>
    <lineage>
        <taxon>Eukaryota</taxon>
        <taxon>Metazoa</taxon>
        <taxon>Ecdysozoa</taxon>
        <taxon>Arthropoda</taxon>
        <taxon>Hexapoda</taxon>
        <taxon>Insecta</taxon>
        <taxon>Pterygota</taxon>
        <taxon>Neoptera</taxon>
        <taxon>Endopterygota</taxon>
        <taxon>Diptera</taxon>
        <taxon>Nematocera</taxon>
        <taxon>Culicoidea</taxon>
        <taxon>Culicidae</taxon>
        <taxon>Anophelinae</taxon>
        <taxon>Anopheles</taxon>
    </lineage>
</organism>